<dbReference type="EMBL" id="LDXK01000006">
    <property type="protein sequence ID" value="KRT67229.1"/>
    <property type="molecule type" value="Genomic_DNA"/>
</dbReference>
<name>A0A0T5ZWQ3_UNCKA</name>
<protein>
    <submittedName>
        <fullName evidence="1">Uncharacterized protein</fullName>
    </submittedName>
</protein>
<reference evidence="1 2" key="1">
    <citation type="submission" date="2015-05" db="EMBL/GenBank/DDBJ databases">
        <title>Critical biogeochemical functions in the subsurface are associated with bacteria from new phyla and little studied lineages.</title>
        <authorList>
            <person name="Hug L.A."/>
            <person name="Thomas B.C."/>
            <person name="Sharon I."/>
            <person name="Brown C.T."/>
            <person name="Sharma R."/>
            <person name="Hettich R.L."/>
            <person name="Wilkins M.J."/>
            <person name="Williams K.H."/>
            <person name="Singh A."/>
            <person name="Banfield J.F."/>
        </authorList>
    </citation>
    <scope>NUCLEOTIDE SEQUENCE [LARGE SCALE GENOMIC DNA]</scope>
    <source>
        <strain evidence="1">CSP1-7</strain>
    </source>
</reference>
<proteinExistence type="predicted"/>
<accession>A0A0T5ZWQ3</accession>
<evidence type="ECO:0000313" key="2">
    <source>
        <dbReference type="Proteomes" id="UP000051297"/>
    </source>
</evidence>
<sequence>MSASDASAGPFALANPEGIELLEGLVREIVAGRARFPTEEQLDAAGVDSWSVVLNYLAARRIHALCPRVDPKMEEERIWSRLQVFWKISRA</sequence>
<comment type="caution">
    <text evidence="1">The sequence shown here is derived from an EMBL/GenBank/DDBJ whole genome shotgun (WGS) entry which is preliminary data.</text>
</comment>
<gene>
    <name evidence="1" type="ORF">XU08_C0006G0016</name>
</gene>
<evidence type="ECO:0000313" key="1">
    <source>
        <dbReference type="EMBL" id="KRT67229.1"/>
    </source>
</evidence>
<dbReference type="AlphaFoldDB" id="A0A0T5ZWQ3"/>
<dbReference type="Proteomes" id="UP000051297">
    <property type="component" value="Unassembled WGS sequence"/>
</dbReference>
<dbReference type="STRING" id="1576480.XU08_C0006G0016"/>
<organism evidence="1 2">
    <name type="scientific">candidate division WWE3 bacterium CSP1-7</name>
    <dbReference type="NCBI Taxonomy" id="1576480"/>
    <lineage>
        <taxon>Bacteria</taxon>
        <taxon>Katanobacteria</taxon>
    </lineage>
</organism>